<proteinExistence type="predicted"/>
<reference evidence="1 2" key="1">
    <citation type="submission" date="2022-03" db="EMBL/GenBank/DDBJ databases">
        <title>Metagenome-assembled genomes from swine fecal metagenomes.</title>
        <authorList>
            <person name="Holman D.B."/>
            <person name="Kommadath A."/>
        </authorList>
    </citation>
    <scope>NUCLEOTIDE SEQUENCE [LARGE SCALE GENOMIC DNA]</scope>
    <source>
        <strain evidence="1">SUG147</strain>
    </source>
</reference>
<dbReference type="Gene3D" id="3.40.50.300">
    <property type="entry name" value="P-loop containing nucleotide triphosphate hydrolases"/>
    <property type="match status" value="1"/>
</dbReference>
<gene>
    <name evidence="1" type="ORF">MR241_02860</name>
</gene>
<organism evidence="1 2">
    <name type="scientific">Candidatus Colimorpha enterica</name>
    <dbReference type="NCBI Taxonomy" id="3083063"/>
    <lineage>
        <taxon>Bacteria</taxon>
        <taxon>Pseudomonadati</taxon>
        <taxon>Bacteroidota</taxon>
        <taxon>Bacteroidia</taxon>
        <taxon>Bacteroidales</taxon>
        <taxon>Candidatus Colimorpha</taxon>
    </lineage>
</organism>
<sequence length="347" mass="39053">MNTTFYDILTKHAAMYPDMMPQDWYKLAFQSEFGCGHLLGNGAYERLVSELDSVDYDPNVPLTVDIGGGYTRLDLRAVKGHLAPETVFRLFEDSCETAGTADGFERKLSLTVRAARLGIIKADAGLLDGYFSSADRNALPSHSEKFRERYGAAYRIIKSRFAPLVPAFMLIEGLSARADRLNIAIDGRAAAGKTETAALFASIYGADVIHMDDFFLPKERKTAERLVVPGGNVDSERFYDEVYSHINDGVIVYGIFDCGKQAVTQRVRLERGKILVVEGVYSLLPSLRDRYDIKIFLDTDPVTQRDRIILRGGIRLYERYESEWIPLEERYFALLDPASACDIRIRT</sequence>
<evidence type="ECO:0000313" key="2">
    <source>
        <dbReference type="Proteomes" id="UP001139365"/>
    </source>
</evidence>
<dbReference type="AlphaFoldDB" id="A0AAE3K161"/>
<dbReference type="Proteomes" id="UP001139365">
    <property type="component" value="Unassembled WGS sequence"/>
</dbReference>
<dbReference type="EMBL" id="JALEMU010000047">
    <property type="protein sequence ID" value="MCI5755219.1"/>
    <property type="molecule type" value="Genomic_DNA"/>
</dbReference>
<name>A0AAE3K161_9BACT</name>
<protein>
    <recommendedName>
        <fullName evidence="3">Phosphoribulokinase/uridine kinase domain-containing protein</fullName>
    </recommendedName>
</protein>
<dbReference type="InterPro" id="IPR027417">
    <property type="entry name" value="P-loop_NTPase"/>
</dbReference>
<dbReference type="SUPFAM" id="SSF52540">
    <property type="entry name" value="P-loop containing nucleoside triphosphate hydrolases"/>
    <property type="match status" value="1"/>
</dbReference>
<accession>A0AAE3K161</accession>
<comment type="caution">
    <text evidence="1">The sequence shown here is derived from an EMBL/GenBank/DDBJ whole genome shotgun (WGS) entry which is preliminary data.</text>
</comment>
<evidence type="ECO:0008006" key="3">
    <source>
        <dbReference type="Google" id="ProtNLM"/>
    </source>
</evidence>
<evidence type="ECO:0000313" key="1">
    <source>
        <dbReference type="EMBL" id="MCI5755219.1"/>
    </source>
</evidence>